<dbReference type="SUPFAM" id="SSF51161">
    <property type="entry name" value="Trimeric LpxA-like enzymes"/>
    <property type="match status" value="1"/>
</dbReference>
<dbReference type="EMBL" id="JAAZSR010000686">
    <property type="protein sequence ID" value="NKX52711.1"/>
    <property type="molecule type" value="Genomic_DNA"/>
</dbReference>
<proteinExistence type="predicted"/>
<comment type="caution">
    <text evidence="1">The sequence shown here is derived from an EMBL/GenBank/DDBJ whole genome shotgun (WGS) entry which is preliminary data.</text>
</comment>
<protein>
    <submittedName>
        <fullName evidence="1">Peptide synthetase</fullName>
    </submittedName>
</protein>
<feature type="non-terminal residue" evidence="1">
    <location>
        <position position="1"/>
    </location>
</feature>
<dbReference type="Gene3D" id="2.160.10.10">
    <property type="entry name" value="Hexapeptide repeat proteins"/>
    <property type="match status" value="1"/>
</dbReference>
<organism evidence="1 2">
    <name type="scientific">Arthrobacter deserti</name>
    <dbReference type="NCBI Taxonomy" id="1742687"/>
    <lineage>
        <taxon>Bacteria</taxon>
        <taxon>Bacillati</taxon>
        <taxon>Actinomycetota</taxon>
        <taxon>Actinomycetes</taxon>
        <taxon>Micrococcales</taxon>
        <taxon>Micrococcaceae</taxon>
        <taxon>Arthrobacter</taxon>
    </lineage>
</organism>
<gene>
    <name evidence="1" type="ORF">HER39_19475</name>
</gene>
<name>A0ABX1JUI1_9MICC</name>
<sequence>LVSIGDYCTINVQTSIQCHSMEDGAFKMDAISIGNECTIGTGGFVHYSVKMGDAAVLEADSFLMKGEEVPEGALYGGNPARLLSAAKALDTVKP</sequence>
<reference evidence="1 2" key="1">
    <citation type="submission" date="2020-04" db="EMBL/GenBank/DDBJ databases">
        <authorList>
            <person name="Liu S."/>
        </authorList>
    </citation>
    <scope>NUCLEOTIDE SEQUENCE [LARGE SCALE GENOMIC DNA]</scope>
    <source>
        <strain evidence="1 2">CGMCC 1.15091</strain>
    </source>
</reference>
<keyword evidence="2" id="KW-1185">Reference proteome</keyword>
<evidence type="ECO:0000313" key="2">
    <source>
        <dbReference type="Proteomes" id="UP000523795"/>
    </source>
</evidence>
<accession>A0ABX1JUI1</accession>
<dbReference type="Proteomes" id="UP000523795">
    <property type="component" value="Unassembled WGS sequence"/>
</dbReference>
<evidence type="ECO:0000313" key="1">
    <source>
        <dbReference type="EMBL" id="NKX52711.1"/>
    </source>
</evidence>
<dbReference type="InterPro" id="IPR011004">
    <property type="entry name" value="Trimer_LpxA-like_sf"/>
</dbReference>